<name>A0A839GRE4_9BACT</name>
<organism evidence="1 2">
    <name type="scientific">Rufibacter quisquiliarum</name>
    <dbReference type="NCBI Taxonomy" id="1549639"/>
    <lineage>
        <taxon>Bacteria</taxon>
        <taxon>Pseudomonadati</taxon>
        <taxon>Bacteroidota</taxon>
        <taxon>Cytophagia</taxon>
        <taxon>Cytophagales</taxon>
        <taxon>Hymenobacteraceae</taxon>
        <taxon>Rufibacter</taxon>
    </lineage>
</organism>
<dbReference type="AlphaFoldDB" id="A0A839GRE4"/>
<evidence type="ECO:0008006" key="3">
    <source>
        <dbReference type="Google" id="ProtNLM"/>
    </source>
</evidence>
<protein>
    <recommendedName>
        <fullName evidence="3">HMA domain-containing protein</fullName>
    </recommendedName>
</protein>
<dbReference type="EMBL" id="JACJIQ010000022">
    <property type="protein sequence ID" value="MBA9079429.1"/>
    <property type="molecule type" value="Genomic_DNA"/>
</dbReference>
<keyword evidence="2" id="KW-1185">Reference proteome</keyword>
<sequence>MARVSQAHALAQLLTQQLPGCKISFDLDDCDRILRVEGNGCPPELVIELVQENGFFCQVLEE</sequence>
<gene>
    <name evidence="1" type="ORF">FHS90_004165</name>
</gene>
<dbReference type="Proteomes" id="UP000563094">
    <property type="component" value="Unassembled WGS sequence"/>
</dbReference>
<evidence type="ECO:0000313" key="1">
    <source>
        <dbReference type="EMBL" id="MBA9079429.1"/>
    </source>
</evidence>
<accession>A0A839GRE4</accession>
<reference evidence="1 2" key="1">
    <citation type="submission" date="2020-08" db="EMBL/GenBank/DDBJ databases">
        <title>Genomic Encyclopedia of Type Strains, Phase IV (KMG-IV): sequencing the most valuable type-strain genomes for metagenomic binning, comparative biology and taxonomic classification.</title>
        <authorList>
            <person name="Goeker M."/>
        </authorList>
    </citation>
    <scope>NUCLEOTIDE SEQUENCE [LARGE SCALE GENOMIC DNA]</scope>
    <source>
        <strain evidence="1 2">DSM 29854</strain>
    </source>
</reference>
<dbReference type="RefSeq" id="WP_241498964.1">
    <property type="nucleotide sequence ID" value="NZ_JACJIQ010000022.1"/>
</dbReference>
<comment type="caution">
    <text evidence="1">The sequence shown here is derived from an EMBL/GenBank/DDBJ whole genome shotgun (WGS) entry which is preliminary data.</text>
</comment>
<evidence type="ECO:0000313" key="2">
    <source>
        <dbReference type="Proteomes" id="UP000563094"/>
    </source>
</evidence>
<proteinExistence type="predicted"/>